<dbReference type="PRINTS" id="PR00505">
    <property type="entry name" value="D12N6MTFRASE"/>
</dbReference>
<dbReference type="GO" id="GO:0006298">
    <property type="term" value="P:mismatch repair"/>
    <property type="evidence" value="ECO:0007669"/>
    <property type="project" value="TreeGrafter"/>
</dbReference>
<dbReference type="InterPro" id="IPR012263">
    <property type="entry name" value="M_m6A_EcoRV"/>
</dbReference>
<evidence type="ECO:0000256" key="1">
    <source>
        <dbReference type="ARBA" id="ARBA00006594"/>
    </source>
</evidence>
<gene>
    <name evidence="7" type="ORF">ELD05_13755</name>
</gene>
<dbReference type="KEGG" id="ccha:ELD05_13755"/>
<dbReference type="GO" id="GO:0043565">
    <property type="term" value="F:sequence-specific DNA binding"/>
    <property type="evidence" value="ECO:0007669"/>
    <property type="project" value="TreeGrafter"/>
</dbReference>
<dbReference type="AlphaFoldDB" id="A0A3T0D8T7"/>
<proteinExistence type="inferred from homology"/>
<reference evidence="7 8" key="1">
    <citation type="submission" date="2018-12" db="EMBL/GenBank/DDBJ databases">
        <title>Genome sequence from the cellulolytic species, Caldicellulosiruptor changbaiensis.</title>
        <authorList>
            <person name="Blumer-Schuette S.E."/>
            <person name="Mendoza C."/>
        </authorList>
    </citation>
    <scope>NUCLEOTIDE SEQUENCE [LARGE SCALE GENOMIC DNA]</scope>
    <source>
        <strain evidence="7 8">CBS-Z</strain>
    </source>
</reference>
<evidence type="ECO:0000256" key="4">
    <source>
        <dbReference type="ARBA" id="ARBA00022679"/>
    </source>
</evidence>
<dbReference type="InterPro" id="IPR023095">
    <property type="entry name" value="Ade_MeTrfase_dom_2"/>
</dbReference>
<evidence type="ECO:0000313" key="8">
    <source>
        <dbReference type="Proteomes" id="UP000282930"/>
    </source>
</evidence>
<dbReference type="PANTHER" id="PTHR30481">
    <property type="entry name" value="DNA ADENINE METHYLASE"/>
    <property type="match status" value="1"/>
</dbReference>
<dbReference type="InterPro" id="IPR012327">
    <property type="entry name" value="MeTrfase_D12"/>
</dbReference>
<dbReference type="Gene3D" id="1.10.1020.10">
    <property type="entry name" value="Adenine-specific Methyltransferase, Domain 2"/>
    <property type="match status" value="1"/>
</dbReference>
<dbReference type="GO" id="GO:1904047">
    <property type="term" value="F:S-adenosyl-L-methionine binding"/>
    <property type="evidence" value="ECO:0007669"/>
    <property type="project" value="TreeGrafter"/>
</dbReference>
<dbReference type="PIRSF" id="PIRSF000398">
    <property type="entry name" value="M_m6A_EcoRV"/>
    <property type="match status" value="1"/>
</dbReference>
<dbReference type="GO" id="GO:0009307">
    <property type="term" value="P:DNA restriction-modification system"/>
    <property type="evidence" value="ECO:0007669"/>
    <property type="project" value="InterPro"/>
</dbReference>
<evidence type="ECO:0000256" key="5">
    <source>
        <dbReference type="ARBA" id="ARBA00022691"/>
    </source>
</evidence>
<keyword evidence="3 7" id="KW-0489">Methyltransferase</keyword>
<protein>
    <recommendedName>
        <fullName evidence="2">site-specific DNA-methyltransferase (adenine-specific)</fullName>
        <ecNumber evidence="2">2.1.1.72</ecNumber>
    </recommendedName>
</protein>
<dbReference type="Pfam" id="PF02086">
    <property type="entry name" value="MethyltransfD12"/>
    <property type="match status" value="1"/>
</dbReference>
<keyword evidence="8" id="KW-1185">Reference proteome</keyword>
<dbReference type="EMBL" id="CP034791">
    <property type="protein sequence ID" value="AZT91565.1"/>
    <property type="molecule type" value="Genomic_DNA"/>
</dbReference>
<dbReference type="REBASE" id="293275">
    <property type="entry name" value="M.CchCBSZORF13755P"/>
</dbReference>
<evidence type="ECO:0000256" key="6">
    <source>
        <dbReference type="ARBA" id="ARBA00047942"/>
    </source>
</evidence>
<dbReference type="RefSeq" id="WP_011918086.1">
    <property type="nucleotide sequence ID" value="NZ_CP034791.1"/>
</dbReference>
<dbReference type="GO" id="GO:0032259">
    <property type="term" value="P:methylation"/>
    <property type="evidence" value="ECO:0007669"/>
    <property type="project" value="UniProtKB-KW"/>
</dbReference>
<sequence length="285" mass="33340">MRSYSPLRYPGGKSFLYRFVAEIIDFNSLNNYSYVEAYAGGAGLALALLFNKKVDMIILNDIDPSIYALWFSILNYPEELCKMIENTPITIETYKEIKRKFKEPTDVLELGFSTLFLNRTNRSGILNAGPIGGYLQTGKYKIDCRFNKERIIKIIKNISAMRDKIEIYNLDAVDFLNKIINRKEKIFVFLDPPYYQKGSELYTNFYKKEDHAYLAQFILSNMVNIPWLMTYDLATEVMEFYSERIPYLLIDVIYTAGTIKRKKEIMFYNKIIVPSRIEGTENIIF</sequence>
<organism evidence="7 8">
    <name type="scientific">Caldicellulosiruptor changbaiensis</name>
    <dbReference type="NCBI Taxonomy" id="1222016"/>
    <lineage>
        <taxon>Bacteria</taxon>
        <taxon>Bacillati</taxon>
        <taxon>Bacillota</taxon>
        <taxon>Bacillota incertae sedis</taxon>
        <taxon>Caldicellulosiruptorales</taxon>
        <taxon>Caldicellulosiruptoraceae</taxon>
        <taxon>Caldicellulosiruptor</taxon>
    </lineage>
</organism>
<accession>A0A3T0D8T7</accession>
<keyword evidence="4" id="KW-0808">Transferase</keyword>
<dbReference type="InterPro" id="IPR029063">
    <property type="entry name" value="SAM-dependent_MTases_sf"/>
</dbReference>
<keyword evidence="5" id="KW-0949">S-adenosyl-L-methionine</keyword>
<comment type="catalytic activity">
    <reaction evidence="6">
        <text>a 2'-deoxyadenosine in DNA + S-adenosyl-L-methionine = an N(6)-methyl-2'-deoxyadenosine in DNA + S-adenosyl-L-homocysteine + H(+)</text>
        <dbReference type="Rhea" id="RHEA:15197"/>
        <dbReference type="Rhea" id="RHEA-COMP:12418"/>
        <dbReference type="Rhea" id="RHEA-COMP:12419"/>
        <dbReference type="ChEBI" id="CHEBI:15378"/>
        <dbReference type="ChEBI" id="CHEBI:57856"/>
        <dbReference type="ChEBI" id="CHEBI:59789"/>
        <dbReference type="ChEBI" id="CHEBI:90615"/>
        <dbReference type="ChEBI" id="CHEBI:90616"/>
        <dbReference type="EC" id="2.1.1.72"/>
    </reaction>
</comment>
<dbReference type="SUPFAM" id="SSF53335">
    <property type="entry name" value="S-adenosyl-L-methionine-dependent methyltransferases"/>
    <property type="match status" value="1"/>
</dbReference>
<dbReference type="GO" id="GO:0009007">
    <property type="term" value="F:site-specific DNA-methyltransferase (adenine-specific) activity"/>
    <property type="evidence" value="ECO:0007669"/>
    <property type="project" value="UniProtKB-EC"/>
</dbReference>
<evidence type="ECO:0000256" key="2">
    <source>
        <dbReference type="ARBA" id="ARBA00011900"/>
    </source>
</evidence>
<dbReference type="Proteomes" id="UP000282930">
    <property type="component" value="Chromosome"/>
</dbReference>
<evidence type="ECO:0000313" key="7">
    <source>
        <dbReference type="EMBL" id="AZT91565.1"/>
    </source>
</evidence>
<dbReference type="EC" id="2.1.1.72" evidence="2"/>
<name>A0A3T0D8T7_9FIRM</name>
<comment type="similarity">
    <text evidence="1">Belongs to the N(4)/N(6)-methyltransferase family.</text>
</comment>
<dbReference type="Gene3D" id="3.40.50.150">
    <property type="entry name" value="Vaccinia Virus protein VP39"/>
    <property type="match status" value="1"/>
</dbReference>
<evidence type="ECO:0000256" key="3">
    <source>
        <dbReference type="ARBA" id="ARBA00022603"/>
    </source>
</evidence>
<dbReference type="PANTHER" id="PTHR30481:SF2">
    <property type="entry name" value="SITE-SPECIFIC DNA-METHYLTRANSFERASE (ADENINE-SPECIFIC)"/>
    <property type="match status" value="1"/>
</dbReference>